<accession>A0A8G0LAU5</accession>
<keyword evidence="2" id="KW-1185">Reference proteome</keyword>
<dbReference type="AlphaFoldDB" id="A0A8G0LAU5"/>
<evidence type="ECO:0000313" key="2">
    <source>
        <dbReference type="Proteomes" id="UP000826661"/>
    </source>
</evidence>
<gene>
    <name evidence="1" type="ORF">H0G86_006104</name>
</gene>
<name>A0A8G0LAU5_9HYPO</name>
<evidence type="ECO:0000313" key="1">
    <source>
        <dbReference type="EMBL" id="QYS98948.1"/>
    </source>
</evidence>
<reference evidence="1 2" key="1">
    <citation type="journal article" date="2021" name="BMC Genomics">
        <title>Telomere-to-telomere genome assembly of asparaginase-producing Trichoderma simmonsii.</title>
        <authorList>
            <person name="Chung D."/>
            <person name="Kwon Y.M."/>
            <person name="Yang Y."/>
        </authorList>
    </citation>
    <scope>NUCLEOTIDE SEQUENCE [LARGE SCALE GENOMIC DNA]</scope>
    <source>
        <strain evidence="1 2">GH-Sj1</strain>
    </source>
</reference>
<proteinExistence type="predicted"/>
<dbReference type="EMBL" id="CP075866">
    <property type="protein sequence ID" value="QYS98948.1"/>
    <property type="molecule type" value="Genomic_DNA"/>
</dbReference>
<dbReference type="Proteomes" id="UP000826661">
    <property type="component" value="Chromosome III"/>
</dbReference>
<organism evidence="1 2">
    <name type="scientific">Trichoderma simmonsii</name>
    <dbReference type="NCBI Taxonomy" id="1491479"/>
    <lineage>
        <taxon>Eukaryota</taxon>
        <taxon>Fungi</taxon>
        <taxon>Dikarya</taxon>
        <taxon>Ascomycota</taxon>
        <taxon>Pezizomycotina</taxon>
        <taxon>Sordariomycetes</taxon>
        <taxon>Hypocreomycetidae</taxon>
        <taxon>Hypocreales</taxon>
        <taxon>Hypocreaceae</taxon>
        <taxon>Trichoderma</taxon>
    </lineage>
</organism>
<sequence>MCHTSKAYQVLIEPKALDMWANAVPMELMLSACRYYQTKLLGRRGKRVKIVTLVAFWPPPTSAPYSFPPLAWCLQVSLDFSWLFDRLPPLCLPPDADETSLFSLFVLLHQSPTAATIRVSARANLTWV</sequence>
<protein>
    <submittedName>
        <fullName evidence="1">Uncharacterized protein</fullName>
    </submittedName>
</protein>